<keyword evidence="3" id="KW-0282">Flagellum</keyword>
<dbReference type="STRING" id="1123272.SAMN02745824_1134"/>
<reference evidence="4" key="1">
    <citation type="submission" date="2016-11" db="EMBL/GenBank/DDBJ databases">
        <authorList>
            <person name="Varghese N."/>
            <person name="Submissions S."/>
        </authorList>
    </citation>
    <scope>NUCLEOTIDE SEQUENCE [LARGE SCALE GENOMIC DNA]</scope>
    <source>
        <strain evidence="4">DSM 22363</strain>
    </source>
</reference>
<dbReference type="Pfam" id="PF13144">
    <property type="entry name" value="ChapFlgA"/>
    <property type="match status" value="1"/>
</dbReference>
<dbReference type="Gene3D" id="2.30.30.760">
    <property type="match status" value="1"/>
</dbReference>
<dbReference type="Proteomes" id="UP000185192">
    <property type="component" value="Unassembled WGS sequence"/>
</dbReference>
<feature type="domain" description="Flagella basal body P-ring formation protein FlgA SAF" evidence="2">
    <location>
        <begin position="111"/>
        <end position="169"/>
    </location>
</feature>
<dbReference type="EMBL" id="FSQW01000001">
    <property type="protein sequence ID" value="SIN62822.1"/>
    <property type="molecule type" value="Genomic_DNA"/>
</dbReference>
<name>A0A1N6CWD7_9SPHN</name>
<protein>
    <submittedName>
        <fullName evidence="3">Flagella basal body P-ring formation protein FlgA</fullName>
    </submittedName>
</protein>
<keyword evidence="4" id="KW-1185">Reference proteome</keyword>
<keyword evidence="1" id="KW-0732">Signal</keyword>
<organism evidence="3 4">
    <name type="scientific">Parasphingorhabdus marina DSM 22363</name>
    <dbReference type="NCBI Taxonomy" id="1123272"/>
    <lineage>
        <taxon>Bacteria</taxon>
        <taxon>Pseudomonadati</taxon>
        <taxon>Pseudomonadota</taxon>
        <taxon>Alphaproteobacteria</taxon>
        <taxon>Sphingomonadales</taxon>
        <taxon>Sphingomonadaceae</taxon>
        <taxon>Parasphingorhabdus</taxon>
    </lineage>
</organism>
<evidence type="ECO:0000313" key="3">
    <source>
        <dbReference type="EMBL" id="SIN62822.1"/>
    </source>
</evidence>
<dbReference type="InterPro" id="IPR017585">
    <property type="entry name" value="SAF_FlgA"/>
</dbReference>
<evidence type="ECO:0000313" key="4">
    <source>
        <dbReference type="Proteomes" id="UP000185192"/>
    </source>
</evidence>
<proteinExistence type="predicted"/>
<feature type="chain" id="PRO_5013291896" evidence="1">
    <location>
        <begin position="26"/>
        <end position="174"/>
    </location>
</feature>
<keyword evidence="3" id="KW-0966">Cell projection</keyword>
<dbReference type="AlphaFoldDB" id="A0A1N6CWD7"/>
<evidence type="ECO:0000259" key="2">
    <source>
        <dbReference type="Pfam" id="PF13144"/>
    </source>
</evidence>
<keyword evidence="3" id="KW-0969">Cilium</keyword>
<accession>A0A1N6CWD7</accession>
<evidence type="ECO:0000256" key="1">
    <source>
        <dbReference type="SAM" id="SignalP"/>
    </source>
</evidence>
<feature type="signal peptide" evidence="1">
    <location>
        <begin position="1"/>
        <end position="25"/>
    </location>
</feature>
<sequence>MMHMVRTTMTVTAAALALVSGPAGAASQFQDTAGLDRLVSETIGAEIGEPGGARTAVDNRLRLATCPAEPRVEGPVFGAAIVRCPELGWRIRVPLNMDAQGKSRAAQPEKAEILIRRGQNVILVYRGAGFSLSKQMIADENGAIGDLIAVRQDRRSPRILAEVTGNGQVILPTP</sequence>
<gene>
    <name evidence="3" type="ORF">SAMN02745824_1134</name>
</gene>